<dbReference type="AlphaFoldDB" id="A0A0C9TSY1"/>
<keyword evidence="2" id="KW-1185">Reference proteome</keyword>
<name>A0A0C9TSY1_PAXIN</name>
<protein>
    <submittedName>
        <fullName evidence="1">Uncharacterized protein</fullName>
    </submittedName>
</protein>
<dbReference type="HOGENOM" id="CLU_035918_8_1_1"/>
<evidence type="ECO:0000313" key="1">
    <source>
        <dbReference type="EMBL" id="KIJ10331.1"/>
    </source>
</evidence>
<organism evidence="1 2">
    <name type="scientific">Paxillus involutus ATCC 200175</name>
    <dbReference type="NCBI Taxonomy" id="664439"/>
    <lineage>
        <taxon>Eukaryota</taxon>
        <taxon>Fungi</taxon>
        <taxon>Dikarya</taxon>
        <taxon>Basidiomycota</taxon>
        <taxon>Agaricomycotina</taxon>
        <taxon>Agaricomycetes</taxon>
        <taxon>Agaricomycetidae</taxon>
        <taxon>Boletales</taxon>
        <taxon>Paxilineae</taxon>
        <taxon>Paxillaceae</taxon>
        <taxon>Paxillus</taxon>
    </lineage>
</organism>
<sequence length="97" mass="11439">AIQAHFALNSTQVFSHTDLITDSERFYNDILELLEDPNERDEVEQLMVWWNHQVFPLYMETERLPSKNSTLARIRQKREEYQARALRASAATSIVED</sequence>
<dbReference type="InterPro" id="IPR046521">
    <property type="entry name" value="DUF6698"/>
</dbReference>
<gene>
    <name evidence="1" type="ORF">PAXINDRAFT_86236</name>
</gene>
<evidence type="ECO:0000313" key="2">
    <source>
        <dbReference type="Proteomes" id="UP000053647"/>
    </source>
</evidence>
<dbReference type="OrthoDB" id="2675119at2759"/>
<reference evidence="1 2" key="1">
    <citation type="submission" date="2014-06" db="EMBL/GenBank/DDBJ databases">
        <authorList>
            <consortium name="DOE Joint Genome Institute"/>
            <person name="Kuo A."/>
            <person name="Kohler A."/>
            <person name="Nagy L.G."/>
            <person name="Floudas D."/>
            <person name="Copeland A."/>
            <person name="Barry K.W."/>
            <person name="Cichocki N."/>
            <person name="Veneault-Fourrey C."/>
            <person name="LaButti K."/>
            <person name="Lindquist E.A."/>
            <person name="Lipzen A."/>
            <person name="Lundell T."/>
            <person name="Morin E."/>
            <person name="Murat C."/>
            <person name="Sun H."/>
            <person name="Tunlid A."/>
            <person name="Henrissat B."/>
            <person name="Grigoriev I.V."/>
            <person name="Hibbett D.S."/>
            <person name="Martin F."/>
            <person name="Nordberg H.P."/>
            <person name="Cantor M.N."/>
            <person name="Hua S.X."/>
        </authorList>
    </citation>
    <scope>NUCLEOTIDE SEQUENCE [LARGE SCALE GENOMIC DNA]</scope>
    <source>
        <strain evidence="1 2">ATCC 200175</strain>
    </source>
</reference>
<reference evidence="2" key="2">
    <citation type="submission" date="2015-01" db="EMBL/GenBank/DDBJ databases">
        <title>Evolutionary Origins and Diversification of the Mycorrhizal Mutualists.</title>
        <authorList>
            <consortium name="DOE Joint Genome Institute"/>
            <consortium name="Mycorrhizal Genomics Consortium"/>
            <person name="Kohler A."/>
            <person name="Kuo A."/>
            <person name="Nagy L.G."/>
            <person name="Floudas D."/>
            <person name="Copeland A."/>
            <person name="Barry K.W."/>
            <person name="Cichocki N."/>
            <person name="Veneault-Fourrey C."/>
            <person name="LaButti K."/>
            <person name="Lindquist E.A."/>
            <person name="Lipzen A."/>
            <person name="Lundell T."/>
            <person name="Morin E."/>
            <person name="Murat C."/>
            <person name="Riley R."/>
            <person name="Ohm R."/>
            <person name="Sun H."/>
            <person name="Tunlid A."/>
            <person name="Henrissat B."/>
            <person name="Grigoriev I.V."/>
            <person name="Hibbett D.S."/>
            <person name="Martin F."/>
        </authorList>
    </citation>
    <scope>NUCLEOTIDE SEQUENCE [LARGE SCALE GENOMIC DNA]</scope>
    <source>
        <strain evidence="2">ATCC 200175</strain>
    </source>
</reference>
<dbReference type="EMBL" id="KN819409">
    <property type="protein sequence ID" value="KIJ10331.1"/>
    <property type="molecule type" value="Genomic_DNA"/>
</dbReference>
<proteinExistence type="predicted"/>
<dbReference type="Pfam" id="PF20414">
    <property type="entry name" value="DUF6698"/>
    <property type="match status" value="1"/>
</dbReference>
<dbReference type="Proteomes" id="UP000053647">
    <property type="component" value="Unassembled WGS sequence"/>
</dbReference>
<accession>A0A0C9TSY1</accession>
<feature type="non-terminal residue" evidence="1">
    <location>
        <position position="97"/>
    </location>
</feature>